<protein>
    <submittedName>
        <fullName evidence="2">Uncharacterized protein</fullName>
    </submittedName>
</protein>
<dbReference type="RefSeq" id="XP_067804859.1">
    <property type="nucleotide sequence ID" value="XM_067946068.1"/>
</dbReference>
<dbReference type="KEGG" id="bdw:94335320"/>
<feature type="chain" id="PRO_5042165458" evidence="1">
    <location>
        <begin position="34"/>
        <end position="96"/>
    </location>
</feature>
<organism evidence="2 3">
    <name type="scientific">Babesia duncani</name>
    <dbReference type="NCBI Taxonomy" id="323732"/>
    <lineage>
        <taxon>Eukaryota</taxon>
        <taxon>Sar</taxon>
        <taxon>Alveolata</taxon>
        <taxon>Apicomplexa</taxon>
        <taxon>Aconoidasida</taxon>
        <taxon>Piroplasmida</taxon>
        <taxon>Babesiidae</taxon>
        <taxon>Babesia</taxon>
    </lineage>
</organism>
<reference evidence="2" key="1">
    <citation type="journal article" date="2023" name="Nat. Microbiol.">
        <title>Babesia duncani multi-omics identifies virulence factors and drug targets.</title>
        <authorList>
            <person name="Singh P."/>
            <person name="Lonardi S."/>
            <person name="Liang Q."/>
            <person name="Vydyam P."/>
            <person name="Khabirova E."/>
            <person name="Fang T."/>
            <person name="Gihaz S."/>
            <person name="Thekkiniath J."/>
            <person name="Munshi M."/>
            <person name="Abel S."/>
            <person name="Ciampossin L."/>
            <person name="Batugedara G."/>
            <person name="Gupta M."/>
            <person name="Lu X.M."/>
            <person name="Lenz T."/>
            <person name="Chakravarty S."/>
            <person name="Cornillot E."/>
            <person name="Hu Y."/>
            <person name="Ma W."/>
            <person name="Gonzalez L.M."/>
            <person name="Sanchez S."/>
            <person name="Estrada K."/>
            <person name="Sanchez-Flores A."/>
            <person name="Montero E."/>
            <person name="Harb O.S."/>
            <person name="Le Roch K.G."/>
            <person name="Mamoun C.B."/>
        </authorList>
    </citation>
    <scope>NUCLEOTIDE SEQUENCE</scope>
    <source>
        <strain evidence="2">WA1</strain>
    </source>
</reference>
<name>A0AAD9PP72_9APIC</name>
<keyword evidence="3" id="KW-1185">Reference proteome</keyword>
<keyword evidence="1" id="KW-0732">Signal</keyword>
<dbReference type="AlphaFoldDB" id="A0AAD9PP72"/>
<evidence type="ECO:0000256" key="1">
    <source>
        <dbReference type="SAM" id="SignalP"/>
    </source>
</evidence>
<sequence>MYFNAMCPPRALLINFLCTLGILTLVLAHGSLATQIANSSQNSKILKGYKAINTATNTVYQSLDQNPIETQSNTLTDIYHLALLETLTDSFHNWYL</sequence>
<feature type="signal peptide" evidence="1">
    <location>
        <begin position="1"/>
        <end position="33"/>
    </location>
</feature>
<dbReference type="EMBL" id="JALLKP010000001">
    <property type="protein sequence ID" value="KAK2198017.1"/>
    <property type="molecule type" value="Genomic_DNA"/>
</dbReference>
<dbReference type="Proteomes" id="UP001214638">
    <property type="component" value="Unassembled WGS sequence"/>
</dbReference>
<gene>
    <name evidence="2" type="ORF">BdWA1_001022</name>
</gene>
<evidence type="ECO:0000313" key="3">
    <source>
        <dbReference type="Proteomes" id="UP001214638"/>
    </source>
</evidence>
<proteinExistence type="predicted"/>
<evidence type="ECO:0000313" key="2">
    <source>
        <dbReference type="EMBL" id="KAK2198017.1"/>
    </source>
</evidence>
<comment type="caution">
    <text evidence="2">The sequence shown here is derived from an EMBL/GenBank/DDBJ whole genome shotgun (WGS) entry which is preliminary data.</text>
</comment>
<dbReference type="GeneID" id="94335320"/>
<accession>A0AAD9PP72</accession>